<keyword evidence="3 5" id="KW-1133">Transmembrane helix</keyword>
<dbReference type="Ensembl" id="ENSTRUT00000071968.1">
    <property type="protein sequence ID" value="ENSTRUP00000068585.1"/>
    <property type="gene ID" value="ENSTRUG00000002997.3"/>
</dbReference>
<feature type="transmembrane region" description="Helical" evidence="5">
    <location>
        <begin position="177"/>
        <end position="204"/>
    </location>
</feature>
<dbReference type="NCBIfam" id="TIGR00815">
    <property type="entry name" value="sulP"/>
    <property type="match status" value="1"/>
</dbReference>
<sequence length="754" mass="83232">MLQLVETMAQRKRMAYNVSRDILDEETLDEIAEKADSNPSLCDKLKKSSGPKAKKRLLGTLPIISWLPRYPFKENALGDLISGISVGIMQLPQGMAYALLASVPPVFGLYSSFYPVLIYFLFGTSKHISIGTYAVMSVMIGSVTERLAPESDFMTFDNMSNSSIVDLVSRDAARVRVAAAVTCLSGLFQVLLGLLQLGFLVTYLSEPLVRGYTTGAAIHVIVSQLKYTFGINPKRHNGPMSLIYTVLEVCYLVPKTNIGTLVVSIVAIICLILTKELNAYLSKKIPVPIPVELLGIVIATVISWQVNLNEQFGVDVVGKIPTGLQAPVVPDFSLFSQVIGDAFALAFVGYGIAISLGRIFALKYGYNVDSNQEFIALGLSNSIGGFFQCFAISCSMSRTMVQESTGGKTQVAGALSAIVILFITLWIGVLFQDLPKAVLAAIIYVNLHGMMKQFLDIPALWRTNKIDMVVWVVTFILTVLLNPDLGLLASLVFSLLTVIFRTQLPQYSRLGQIPNTDIYKPVEDYNQVREVPGIFIFRSSATLYYANAEMYQEALEKKVHTHTHTHTHTLINDPTFQHFENVSHRFPFSILLFDICLNNPSSLSLHHSSSSLPSCSSSSSVLIVLGQIERRGRYKKPTTKDTERVELRETAKEDIAVIPMDYMPDPSLPRAIILDLSAVNFLDTVGVKTLRRVPGVVDNLKSGGFFNDKVTKSCLFSTVHDAVLGMTKLPTFFECEHGCGKKKKKRENKARKSC</sequence>
<accession>A0A674N5M6</accession>
<organism evidence="7 8">
    <name type="scientific">Takifugu rubripes</name>
    <name type="common">Japanese pufferfish</name>
    <name type="synonym">Fugu rubripes</name>
    <dbReference type="NCBI Taxonomy" id="31033"/>
    <lineage>
        <taxon>Eukaryota</taxon>
        <taxon>Metazoa</taxon>
        <taxon>Chordata</taxon>
        <taxon>Craniata</taxon>
        <taxon>Vertebrata</taxon>
        <taxon>Euteleostomi</taxon>
        <taxon>Actinopterygii</taxon>
        <taxon>Neopterygii</taxon>
        <taxon>Teleostei</taxon>
        <taxon>Neoteleostei</taxon>
        <taxon>Acanthomorphata</taxon>
        <taxon>Eupercaria</taxon>
        <taxon>Tetraodontiformes</taxon>
        <taxon>Tetradontoidea</taxon>
        <taxon>Tetraodontidae</taxon>
        <taxon>Takifugu</taxon>
    </lineage>
</organism>
<feature type="transmembrane region" description="Helical" evidence="5">
    <location>
        <begin position="374"/>
        <end position="393"/>
    </location>
</feature>
<dbReference type="AlphaFoldDB" id="A0A674N5M6"/>
<dbReference type="InParanoid" id="A0A674N5M6"/>
<feature type="transmembrane region" description="Helical" evidence="5">
    <location>
        <begin position="413"/>
        <end position="431"/>
    </location>
</feature>
<keyword evidence="2 5" id="KW-0812">Transmembrane</keyword>
<dbReference type="FunCoup" id="A0A674N5M6">
    <property type="interactions" value="199"/>
</dbReference>
<name>A0A674N5M6_TAKRU</name>
<feature type="transmembrane region" description="Helical" evidence="5">
    <location>
        <begin position="285"/>
        <end position="306"/>
    </location>
</feature>
<evidence type="ECO:0000256" key="1">
    <source>
        <dbReference type="ARBA" id="ARBA00004141"/>
    </source>
</evidence>
<proteinExistence type="predicted"/>
<dbReference type="SUPFAM" id="SSF52091">
    <property type="entry name" value="SpoIIaa-like"/>
    <property type="match status" value="1"/>
</dbReference>
<dbReference type="GO" id="GO:0016020">
    <property type="term" value="C:membrane"/>
    <property type="evidence" value="ECO:0007669"/>
    <property type="project" value="UniProtKB-SubCell"/>
</dbReference>
<feature type="transmembrane region" description="Helical" evidence="5">
    <location>
        <begin position="342"/>
        <end position="362"/>
    </location>
</feature>
<comment type="subcellular location">
    <subcellularLocation>
        <location evidence="1">Membrane</location>
        <topology evidence="1">Multi-pass membrane protein</topology>
    </subcellularLocation>
</comment>
<feature type="transmembrane region" description="Helical" evidence="5">
    <location>
        <begin position="97"/>
        <end position="122"/>
    </location>
</feature>
<dbReference type="InterPro" id="IPR036513">
    <property type="entry name" value="STAS_dom_sf"/>
</dbReference>
<reference evidence="7 8" key="1">
    <citation type="journal article" date="2011" name="Genome Biol. Evol.">
        <title>Integration of the genetic map and genome assembly of fugu facilitates insights into distinct features of genome evolution in teleosts and mammals.</title>
        <authorList>
            <person name="Kai W."/>
            <person name="Kikuchi K."/>
            <person name="Tohari S."/>
            <person name="Chew A.K."/>
            <person name="Tay A."/>
            <person name="Fujiwara A."/>
            <person name="Hosoya S."/>
            <person name="Suetake H."/>
            <person name="Naruse K."/>
            <person name="Brenner S."/>
            <person name="Suzuki Y."/>
            <person name="Venkatesh B."/>
        </authorList>
    </citation>
    <scope>NUCLEOTIDE SEQUENCE [LARGE SCALE GENOMIC DNA]</scope>
</reference>
<keyword evidence="8" id="KW-1185">Reference proteome</keyword>
<dbReference type="InterPro" id="IPR001902">
    <property type="entry name" value="SLC26A/SulP_fam"/>
</dbReference>
<dbReference type="GeneTree" id="ENSGT01150000286960"/>
<dbReference type="Pfam" id="PF00916">
    <property type="entry name" value="Sulfate_transp"/>
    <property type="match status" value="1"/>
</dbReference>
<dbReference type="InterPro" id="IPR018045">
    <property type="entry name" value="S04_transporter_CS"/>
</dbReference>
<dbReference type="InterPro" id="IPR011547">
    <property type="entry name" value="SLC26A/SulP_dom"/>
</dbReference>
<keyword evidence="4 5" id="KW-0472">Membrane</keyword>
<dbReference type="Pfam" id="PF01740">
    <property type="entry name" value="STAS"/>
    <property type="match status" value="1"/>
</dbReference>
<feature type="transmembrane region" description="Helical" evidence="5">
    <location>
        <begin position="475"/>
        <end position="500"/>
    </location>
</feature>
<evidence type="ECO:0000259" key="6">
    <source>
        <dbReference type="PROSITE" id="PS50801"/>
    </source>
</evidence>
<evidence type="ECO:0000313" key="7">
    <source>
        <dbReference type="Ensembl" id="ENSTRUP00000068585.1"/>
    </source>
</evidence>
<gene>
    <name evidence="7" type="primary">slc26a6</name>
</gene>
<dbReference type="InterPro" id="IPR002645">
    <property type="entry name" value="STAS_dom"/>
</dbReference>
<evidence type="ECO:0000313" key="8">
    <source>
        <dbReference type="Proteomes" id="UP000005226"/>
    </source>
</evidence>
<dbReference type="Gene3D" id="3.30.750.24">
    <property type="entry name" value="STAS domain"/>
    <property type="match status" value="1"/>
</dbReference>
<dbReference type="PROSITE" id="PS01130">
    <property type="entry name" value="SLC26A"/>
    <property type="match status" value="1"/>
</dbReference>
<dbReference type="PROSITE" id="PS50801">
    <property type="entry name" value="STAS"/>
    <property type="match status" value="1"/>
</dbReference>
<evidence type="ECO:0000256" key="3">
    <source>
        <dbReference type="ARBA" id="ARBA00022989"/>
    </source>
</evidence>
<evidence type="ECO:0000256" key="2">
    <source>
        <dbReference type="ARBA" id="ARBA00022692"/>
    </source>
</evidence>
<reference evidence="7" key="3">
    <citation type="submission" date="2025-09" db="UniProtKB">
        <authorList>
            <consortium name="Ensembl"/>
        </authorList>
    </citation>
    <scope>IDENTIFICATION</scope>
</reference>
<feature type="transmembrane region" description="Helical" evidence="5">
    <location>
        <begin position="256"/>
        <end position="273"/>
    </location>
</feature>
<evidence type="ECO:0000256" key="5">
    <source>
        <dbReference type="SAM" id="Phobius"/>
    </source>
</evidence>
<evidence type="ECO:0000256" key="4">
    <source>
        <dbReference type="ARBA" id="ARBA00023136"/>
    </source>
</evidence>
<reference evidence="7" key="2">
    <citation type="submission" date="2025-08" db="UniProtKB">
        <authorList>
            <consortium name="Ensembl"/>
        </authorList>
    </citation>
    <scope>IDENTIFICATION</scope>
</reference>
<dbReference type="Proteomes" id="UP000005226">
    <property type="component" value="Chromosome 3"/>
</dbReference>
<feature type="domain" description="STAS" evidence="6">
    <location>
        <begin position="524"/>
        <end position="693"/>
    </location>
</feature>
<dbReference type="PANTHER" id="PTHR11814">
    <property type="entry name" value="SULFATE TRANSPORTER"/>
    <property type="match status" value="1"/>
</dbReference>
<protein>
    <submittedName>
        <fullName evidence="7">Solute carrier family 26 member 6</fullName>
    </submittedName>
</protein>
<dbReference type="GO" id="GO:0008271">
    <property type="term" value="F:secondary active sulfate transmembrane transporter activity"/>
    <property type="evidence" value="ECO:0007669"/>
    <property type="project" value="InterPro"/>
</dbReference>